<evidence type="ECO:0000313" key="4">
    <source>
        <dbReference type="Proteomes" id="UP000077868"/>
    </source>
</evidence>
<dbReference type="InterPro" id="IPR028087">
    <property type="entry name" value="Tad_N"/>
</dbReference>
<proteinExistence type="predicted"/>
<protein>
    <recommendedName>
        <fullName evidence="2">Putative Flp pilus-assembly TadG-like N-terminal domain-containing protein</fullName>
    </recommendedName>
</protein>
<evidence type="ECO:0000256" key="1">
    <source>
        <dbReference type="SAM" id="Phobius"/>
    </source>
</evidence>
<gene>
    <name evidence="3" type="ORF">I601_2538</name>
</gene>
<dbReference type="EMBL" id="CP015079">
    <property type="protein sequence ID" value="ANH38954.1"/>
    <property type="molecule type" value="Genomic_DNA"/>
</dbReference>
<reference evidence="3 4" key="1">
    <citation type="submission" date="2016-03" db="EMBL/GenBank/DDBJ databases">
        <title>Complete genome sequence of a soil Actinobacterium, Nocardioides dokdonensis FR1436.</title>
        <authorList>
            <person name="Kwon S.-K."/>
            <person name="Kim K."/>
            <person name="Kim J.F."/>
        </authorList>
    </citation>
    <scope>NUCLEOTIDE SEQUENCE [LARGE SCALE GENOMIC DNA]</scope>
    <source>
        <strain evidence="3 4">FR1436</strain>
    </source>
</reference>
<name>A0A1A9GL06_9ACTN</name>
<dbReference type="AlphaFoldDB" id="A0A1A9GL06"/>
<accession>A0A1A9GL06</accession>
<dbReference type="Proteomes" id="UP000077868">
    <property type="component" value="Chromosome"/>
</dbReference>
<dbReference type="KEGG" id="ndk:I601_2538"/>
<dbReference type="Pfam" id="PF13400">
    <property type="entry name" value="Tad"/>
    <property type="match status" value="1"/>
</dbReference>
<feature type="domain" description="Putative Flp pilus-assembly TadG-like N-terminal" evidence="2">
    <location>
        <begin position="13"/>
        <end position="51"/>
    </location>
</feature>
<evidence type="ECO:0000313" key="3">
    <source>
        <dbReference type="EMBL" id="ANH38954.1"/>
    </source>
</evidence>
<keyword evidence="1" id="KW-0472">Membrane</keyword>
<keyword evidence="1" id="KW-0812">Transmembrane</keyword>
<organism evidence="3 4">
    <name type="scientific">Nocardioides dokdonensis FR1436</name>
    <dbReference type="NCBI Taxonomy" id="1300347"/>
    <lineage>
        <taxon>Bacteria</taxon>
        <taxon>Bacillati</taxon>
        <taxon>Actinomycetota</taxon>
        <taxon>Actinomycetes</taxon>
        <taxon>Propionibacteriales</taxon>
        <taxon>Nocardioidaceae</taxon>
        <taxon>Nocardioides</taxon>
    </lineage>
</organism>
<dbReference type="PATRIC" id="fig|1300347.3.peg.2531"/>
<evidence type="ECO:0000259" key="2">
    <source>
        <dbReference type="Pfam" id="PF13400"/>
    </source>
</evidence>
<sequence>MALGKGGSRHERGAVAPFLAVTMTLLIVMAAFAVDLGMQRVARRDMQALADVIALDMVRHLDGRSHAVIKAANEWRSGLAESLSHNLQDNSSPGISVQQKQETLTATVAGSPLTVTVEMGQVNLLTGEFSPIDYPEIPNAVHVEASTSIDFAFAPGSGGAVRTANAMTEANTCFSVGSWVAGLSKEPETVVALLNPILGNSDLTAVGYQGLADANVSLLDLMSAPTINVGSIEGLASATDITLNDILLASAFVLRNEGDTASAELLDDLARTSVVGDIEIQFDRLVALTTASGGALDAELNVLDLVAGAASIANKTNFAGLVVALPGVPMKTETTIIEGPRQACGGSGAKASTGQIVVDVSGDVGTSVPALIPGTGAVTIGGYLTVHSEVGAATGTLGDVTCGPDLIPVEVQTDAVTASQSLILKIEANDLGIGSGIIPGVPGLVTLDLAASQSIGAAAPVALDEPEDLVWDIPKTDTYKTVKEISGGSLLGVPTLSAPTGIKISDLRLMGVPINNVPILGPPLKKQLERTVSDLVDVLLGSTGLVGTAVSGLASGVVAPVITATNDLVGDLSGALGLQLAGADVRVQPYAKCNAPVLRG</sequence>
<dbReference type="RefSeq" id="WP_084527541.1">
    <property type="nucleotide sequence ID" value="NZ_CP015079.1"/>
</dbReference>
<dbReference type="OrthoDB" id="3780094at2"/>
<keyword evidence="4" id="KW-1185">Reference proteome</keyword>
<feature type="transmembrane region" description="Helical" evidence="1">
    <location>
        <begin position="14"/>
        <end position="34"/>
    </location>
</feature>
<keyword evidence="1" id="KW-1133">Transmembrane helix</keyword>
<dbReference type="STRING" id="1300347.I601_2538"/>